<proteinExistence type="predicted"/>
<reference evidence="1 2" key="1">
    <citation type="submission" date="2016-03" db="EMBL/GenBank/DDBJ databases">
        <title>Whole genome sequencing of Grifola frondosa 9006-11.</title>
        <authorList>
            <person name="Min B."/>
            <person name="Park H."/>
            <person name="Kim J.-G."/>
            <person name="Cho H."/>
            <person name="Oh Y.-L."/>
            <person name="Kong W.-S."/>
            <person name="Choi I.-G."/>
        </authorList>
    </citation>
    <scope>NUCLEOTIDE SEQUENCE [LARGE SCALE GENOMIC DNA]</scope>
    <source>
        <strain evidence="1 2">9006-11</strain>
    </source>
</reference>
<keyword evidence="2" id="KW-1185">Reference proteome</keyword>
<sequence length="117" mass="13429">MISHNVSNYFCSLQSEMAQSTVAQIEVKTMSYADIPTAVRSSFEADRNVDLVRYFEDTPANEQHRATWLITSDAYRFYETVGFSTIAEFEVGDGNPTWNKPPIVVRVMLKEPMRPER</sequence>
<name>A0A1C7MJC0_GRIFR</name>
<comment type="caution">
    <text evidence="1">The sequence shown here is derived from an EMBL/GenBank/DDBJ whole genome shotgun (WGS) entry which is preliminary data.</text>
</comment>
<protein>
    <submittedName>
        <fullName evidence="1">Uncharacterized protein</fullName>
    </submittedName>
</protein>
<dbReference type="STRING" id="5627.A0A1C7MJC0"/>
<dbReference type="EMBL" id="LUGG01000003">
    <property type="protein sequence ID" value="OBZ76466.1"/>
    <property type="molecule type" value="Genomic_DNA"/>
</dbReference>
<accession>A0A1C7MJC0</accession>
<dbReference type="OrthoDB" id="2744543at2759"/>
<evidence type="ECO:0000313" key="1">
    <source>
        <dbReference type="EMBL" id="OBZ76466.1"/>
    </source>
</evidence>
<gene>
    <name evidence="1" type="ORF">A0H81_03748</name>
</gene>
<organism evidence="1 2">
    <name type="scientific">Grifola frondosa</name>
    <name type="common">Maitake</name>
    <name type="synonym">Polyporus frondosus</name>
    <dbReference type="NCBI Taxonomy" id="5627"/>
    <lineage>
        <taxon>Eukaryota</taxon>
        <taxon>Fungi</taxon>
        <taxon>Dikarya</taxon>
        <taxon>Basidiomycota</taxon>
        <taxon>Agaricomycotina</taxon>
        <taxon>Agaricomycetes</taxon>
        <taxon>Polyporales</taxon>
        <taxon>Grifolaceae</taxon>
        <taxon>Grifola</taxon>
    </lineage>
</organism>
<evidence type="ECO:0000313" key="2">
    <source>
        <dbReference type="Proteomes" id="UP000092993"/>
    </source>
</evidence>
<dbReference type="AlphaFoldDB" id="A0A1C7MJC0"/>
<dbReference type="Proteomes" id="UP000092993">
    <property type="component" value="Unassembled WGS sequence"/>
</dbReference>